<evidence type="ECO:0000313" key="2">
    <source>
        <dbReference type="Proteomes" id="UP001500456"/>
    </source>
</evidence>
<reference evidence="2" key="1">
    <citation type="journal article" date="2019" name="Int. J. Syst. Evol. Microbiol.">
        <title>The Global Catalogue of Microorganisms (GCM) 10K type strain sequencing project: providing services to taxonomists for standard genome sequencing and annotation.</title>
        <authorList>
            <consortium name="The Broad Institute Genomics Platform"/>
            <consortium name="The Broad Institute Genome Sequencing Center for Infectious Disease"/>
            <person name="Wu L."/>
            <person name="Ma J."/>
        </authorList>
    </citation>
    <scope>NUCLEOTIDE SEQUENCE [LARGE SCALE GENOMIC DNA]</scope>
    <source>
        <strain evidence="2">JCM 16924</strain>
    </source>
</reference>
<evidence type="ECO:0008006" key="3">
    <source>
        <dbReference type="Google" id="ProtNLM"/>
    </source>
</evidence>
<name>A0ABP7TD18_9ACTN</name>
<accession>A0ABP7TD18</accession>
<dbReference type="Proteomes" id="UP001500456">
    <property type="component" value="Unassembled WGS sequence"/>
</dbReference>
<sequence length="169" mass="18379">MTLWCHEGDAAASPPADEVDEQWRRTVRARVPRIDVGARGHSGISGIALRERTIGDLLLTDWICPPVEGVRRSSNVRRDGEALLLITALAGVQVMHTADGPVVLRPGTLVFLSTRTPGRLVVPQAMAMFVSPSSVSRATGYRALQRLADPCLVDCTVGRPGRQPSSRWY</sequence>
<proteinExistence type="predicted"/>
<dbReference type="EMBL" id="BAAAZX010000036">
    <property type="protein sequence ID" value="GAA4024532.1"/>
    <property type="molecule type" value="Genomic_DNA"/>
</dbReference>
<protein>
    <recommendedName>
        <fullName evidence="3">Transcription regulator HTH AraC- type ligand binding domain-containing protein</fullName>
    </recommendedName>
</protein>
<organism evidence="1 2">
    <name type="scientific">Streptomyces plumbiresistens</name>
    <dbReference type="NCBI Taxonomy" id="511811"/>
    <lineage>
        <taxon>Bacteria</taxon>
        <taxon>Bacillati</taxon>
        <taxon>Actinomycetota</taxon>
        <taxon>Actinomycetes</taxon>
        <taxon>Kitasatosporales</taxon>
        <taxon>Streptomycetaceae</taxon>
        <taxon>Streptomyces</taxon>
    </lineage>
</organism>
<gene>
    <name evidence="1" type="ORF">GCM10022232_82400</name>
</gene>
<keyword evidence="2" id="KW-1185">Reference proteome</keyword>
<comment type="caution">
    <text evidence="1">The sequence shown here is derived from an EMBL/GenBank/DDBJ whole genome shotgun (WGS) entry which is preliminary data.</text>
</comment>
<dbReference type="RefSeq" id="WP_345570385.1">
    <property type="nucleotide sequence ID" value="NZ_BAAAZX010000036.1"/>
</dbReference>
<evidence type="ECO:0000313" key="1">
    <source>
        <dbReference type="EMBL" id="GAA4024532.1"/>
    </source>
</evidence>